<dbReference type="InterPro" id="IPR000719">
    <property type="entry name" value="Prot_kinase_dom"/>
</dbReference>
<dbReference type="InterPro" id="IPR040976">
    <property type="entry name" value="Pkinase_fungal"/>
</dbReference>
<feature type="compositionally biased region" description="Polar residues" evidence="1">
    <location>
        <begin position="703"/>
        <end position="712"/>
    </location>
</feature>
<reference evidence="3 4" key="1">
    <citation type="journal article" date="2015" name="Genome Biol. Evol.">
        <title>Phylogenomic analyses indicate that early fungi evolved digesting cell walls of algal ancestors of land plants.</title>
        <authorList>
            <person name="Chang Y."/>
            <person name="Wang S."/>
            <person name="Sekimoto S."/>
            <person name="Aerts A.L."/>
            <person name="Choi C."/>
            <person name="Clum A."/>
            <person name="LaButti K.M."/>
            <person name="Lindquist E.A."/>
            <person name="Yee Ngan C."/>
            <person name="Ohm R.A."/>
            <person name="Salamov A.A."/>
            <person name="Grigoriev I.V."/>
            <person name="Spatafora J.W."/>
            <person name="Berbee M.L."/>
        </authorList>
    </citation>
    <scope>NUCLEOTIDE SEQUENCE [LARGE SCALE GENOMIC DNA]</scope>
    <source>
        <strain evidence="3 4">NRRL 1564</strain>
    </source>
</reference>
<gene>
    <name evidence="3" type="ORF">COEREDRAFT_18046</name>
</gene>
<organism evidence="3 4">
    <name type="scientific">Coemansia reversa (strain ATCC 12441 / NRRL 1564)</name>
    <dbReference type="NCBI Taxonomy" id="763665"/>
    <lineage>
        <taxon>Eukaryota</taxon>
        <taxon>Fungi</taxon>
        <taxon>Fungi incertae sedis</taxon>
        <taxon>Zoopagomycota</taxon>
        <taxon>Kickxellomycotina</taxon>
        <taxon>Kickxellomycetes</taxon>
        <taxon>Kickxellales</taxon>
        <taxon>Kickxellaceae</taxon>
        <taxon>Coemansia</taxon>
    </lineage>
</organism>
<evidence type="ECO:0000313" key="4">
    <source>
        <dbReference type="Proteomes" id="UP000242474"/>
    </source>
</evidence>
<dbReference type="Pfam" id="PF17667">
    <property type="entry name" value="Pkinase_fungal"/>
    <property type="match status" value="1"/>
</dbReference>
<dbReference type="AlphaFoldDB" id="A0A2G5B0E5"/>
<evidence type="ECO:0000259" key="2">
    <source>
        <dbReference type="SMART" id="SM00220"/>
    </source>
</evidence>
<dbReference type="InterPro" id="IPR011009">
    <property type="entry name" value="Kinase-like_dom_sf"/>
</dbReference>
<dbReference type="InterPro" id="IPR008266">
    <property type="entry name" value="Tyr_kinase_AS"/>
</dbReference>
<dbReference type="Proteomes" id="UP000242474">
    <property type="component" value="Unassembled WGS sequence"/>
</dbReference>
<dbReference type="GO" id="GO:0005524">
    <property type="term" value="F:ATP binding"/>
    <property type="evidence" value="ECO:0007669"/>
    <property type="project" value="InterPro"/>
</dbReference>
<dbReference type="OrthoDB" id="2747778at2759"/>
<dbReference type="SMART" id="SM00220">
    <property type="entry name" value="S_TKc"/>
    <property type="match status" value="1"/>
</dbReference>
<keyword evidence="4" id="KW-1185">Reference proteome</keyword>
<dbReference type="GO" id="GO:0004672">
    <property type="term" value="F:protein kinase activity"/>
    <property type="evidence" value="ECO:0007669"/>
    <property type="project" value="InterPro"/>
</dbReference>
<dbReference type="EMBL" id="KZ303743">
    <property type="protein sequence ID" value="PIA12491.1"/>
    <property type="molecule type" value="Genomic_DNA"/>
</dbReference>
<feature type="domain" description="Protein kinase" evidence="2">
    <location>
        <begin position="384"/>
        <end position="663"/>
    </location>
</feature>
<feature type="region of interest" description="Disordered" evidence="1">
    <location>
        <begin position="698"/>
        <end position="757"/>
    </location>
</feature>
<sequence>MTAKLIESQERIATGQNMTLERISNSQDAILRRIDSYISSKESPFAAPLDYSGSLEVSADNLATPTKRGTASTGDSLISHAISTPFVPHVRSSRNDSAHYIRLYEENERIFINVSIMMLLGNLGAEWMDAWRSTDAGIGILELDNIWAIFDVYECDGDALCTTSSGLESSYQGALCALMTAIEGNLKSNGNDKIGVRWQDTHASVMPNGRRPDGILQVGGSDVMTGWQNTVAIFELKSSRFDCTCSELRGQLLQGFIDMAEHQPRKHMLGLSVSGAGEVHVYLCSLSEILYAKVGRLPIKGSLTDDGIAVIKLLLLMYTYLPSDYGFLVAKREGIYTRFGLADVFGCSLFNPDMDGKMIVEIRGGKATGGRNYHLVGARSWIYNTRVDVDGDGHFEHLIFKFHWHCSGHSEIVVHKEVLGMGIPYVPKLVYSANVSDDGCSSLFGEVLLMEHAGGSFLEFFKKESRNRSGKIIDMLAAYLHTMLAAATGHNGKFVLHRDISANNLMVRNGKPYLIDWGCGLIGHGNKDRIASTSGRVGTAPFMGIRVLMQYSARSVMDDLESLFLVHSYCLWLNYGDASTPRFSSLWRGASEPAKVCDERYLWLDSESQYIDEMSLASCPYVLRELGVLLYRLLFGTRGCTMSVVRNWKQDPRLTSFDASKWLQALEDAIKLCSPSVAEPQVHLDKLRTYVKENPQCGRFGTMTPQPKQELQQRTRRTAKDKENVLGGASIPAKGKRKASTVSGGFKRGKYELRNRK</sequence>
<dbReference type="PROSITE" id="PS00109">
    <property type="entry name" value="PROTEIN_KINASE_TYR"/>
    <property type="match status" value="1"/>
</dbReference>
<dbReference type="Gene3D" id="1.10.510.10">
    <property type="entry name" value="Transferase(Phosphotransferase) domain 1"/>
    <property type="match status" value="1"/>
</dbReference>
<evidence type="ECO:0000313" key="3">
    <source>
        <dbReference type="EMBL" id="PIA12491.1"/>
    </source>
</evidence>
<proteinExistence type="predicted"/>
<name>A0A2G5B0E5_COERN</name>
<protein>
    <recommendedName>
        <fullName evidence="2">Protein kinase domain-containing protein</fullName>
    </recommendedName>
</protein>
<accession>A0A2G5B0E5</accession>
<dbReference type="SUPFAM" id="SSF56112">
    <property type="entry name" value="Protein kinase-like (PK-like)"/>
    <property type="match status" value="1"/>
</dbReference>
<evidence type="ECO:0000256" key="1">
    <source>
        <dbReference type="SAM" id="MobiDB-lite"/>
    </source>
</evidence>